<reference evidence="3" key="2">
    <citation type="submission" date="2013-12" db="EMBL/GenBank/DDBJ databases">
        <title>Evolution of pathogenesis and genome organization in the Tremellales.</title>
        <authorList>
            <person name="Cuomo C."/>
            <person name="Litvintseva A."/>
            <person name="Heitman J."/>
            <person name="Chen Y."/>
            <person name="Sun S."/>
            <person name="Springer D."/>
            <person name="Dromer F."/>
            <person name="Young S."/>
            <person name="Zeng Q."/>
            <person name="Chapman S."/>
            <person name="Gujja S."/>
            <person name="Saif S."/>
            <person name="Birren B."/>
        </authorList>
    </citation>
    <scope>NUCLEOTIDE SEQUENCE [LARGE SCALE GENOMIC DNA]</scope>
    <source>
        <strain evidence="3">CBS 10435</strain>
    </source>
</reference>
<dbReference type="OrthoDB" id="2574774at2759"/>
<protein>
    <recommendedName>
        <fullName evidence="1">BTB domain-containing protein</fullName>
    </recommendedName>
</protein>
<keyword evidence="3" id="KW-1185">Reference proteome</keyword>
<dbReference type="PROSITE" id="PS50097">
    <property type="entry name" value="BTB"/>
    <property type="match status" value="1"/>
</dbReference>
<gene>
    <name evidence="2" type="ORF">L486_07820</name>
</gene>
<dbReference type="InterPro" id="IPR000210">
    <property type="entry name" value="BTB/POZ_dom"/>
</dbReference>
<evidence type="ECO:0000313" key="3">
    <source>
        <dbReference type="Proteomes" id="UP000092583"/>
    </source>
</evidence>
<dbReference type="Gene3D" id="3.30.710.10">
    <property type="entry name" value="Potassium Channel Kv1.1, Chain A"/>
    <property type="match status" value="1"/>
</dbReference>
<organism evidence="2 3">
    <name type="scientific">Kwoniella mangroviensis CBS 10435</name>
    <dbReference type="NCBI Taxonomy" id="1331196"/>
    <lineage>
        <taxon>Eukaryota</taxon>
        <taxon>Fungi</taxon>
        <taxon>Dikarya</taxon>
        <taxon>Basidiomycota</taxon>
        <taxon>Agaricomycotina</taxon>
        <taxon>Tremellomycetes</taxon>
        <taxon>Tremellales</taxon>
        <taxon>Cryptococcaceae</taxon>
        <taxon>Kwoniella</taxon>
    </lineage>
</organism>
<dbReference type="Proteomes" id="UP000092583">
    <property type="component" value="Unassembled WGS sequence"/>
</dbReference>
<sequence length="272" mass="31343">MFSPKVLYLLHTKKTMSAIQEVEKQLVINEYHKLFQFNDSDLTLISSDGVQFKIHKYLGLFPIVSPVFQGMFEAGDQDNTSTGKGRIQLTDDTLENGKIISVLLRIIYGIKLDPPSDWLELHNKYEPLVKLVDKYDIIIAREHLCTCFTLWAMTSEYLTHRYLLLGSQLNRHELVIAALKNNTASTWQASTDNLRRREALVKYHIKGENTLNLASWSLKHIRSMSTDHIFLWLRARENVLGSAKPRIDYKAIGTEFEKLLNDLNSETDKTTD</sequence>
<proteinExistence type="predicted"/>
<dbReference type="STRING" id="1331196.A0A1B9IGG0"/>
<feature type="domain" description="BTB" evidence="1">
    <location>
        <begin position="40"/>
        <end position="116"/>
    </location>
</feature>
<accession>A0A1B9IGG0</accession>
<reference evidence="2 3" key="1">
    <citation type="submission" date="2013-07" db="EMBL/GenBank/DDBJ databases">
        <title>The Genome Sequence of Kwoniella mangroviensis CBS10435.</title>
        <authorList>
            <consortium name="The Broad Institute Genome Sequencing Platform"/>
            <person name="Cuomo C."/>
            <person name="Litvintseva A."/>
            <person name="Chen Y."/>
            <person name="Heitman J."/>
            <person name="Sun S."/>
            <person name="Springer D."/>
            <person name="Dromer F."/>
            <person name="Young S.K."/>
            <person name="Zeng Q."/>
            <person name="Gargeya S."/>
            <person name="Fitzgerald M."/>
            <person name="Abouelleil A."/>
            <person name="Alvarado L."/>
            <person name="Berlin A.M."/>
            <person name="Chapman S.B."/>
            <person name="Dewar J."/>
            <person name="Goldberg J."/>
            <person name="Griggs A."/>
            <person name="Gujja S."/>
            <person name="Hansen M."/>
            <person name="Howarth C."/>
            <person name="Imamovic A."/>
            <person name="Larimer J."/>
            <person name="McCowan C."/>
            <person name="Murphy C."/>
            <person name="Pearson M."/>
            <person name="Priest M."/>
            <person name="Roberts A."/>
            <person name="Saif S."/>
            <person name="Shea T."/>
            <person name="Sykes S."/>
            <person name="Wortman J."/>
            <person name="Nusbaum C."/>
            <person name="Birren B."/>
        </authorList>
    </citation>
    <scope>NUCLEOTIDE SEQUENCE [LARGE SCALE GENOMIC DNA]</scope>
    <source>
        <strain evidence="2 3">CBS 10435</strain>
    </source>
</reference>
<evidence type="ECO:0000313" key="2">
    <source>
        <dbReference type="EMBL" id="OCF54686.1"/>
    </source>
</evidence>
<dbReference type="EMBL" id="KI669469">
    <property type="protein sequence ID" value="OCF54686.1"/>
    <property type="molecule type" value="Genomic_DNA"/>
</dbReference>
<name>A0A1B9IGG0_9TREE</name>
<evidence type="ECO:0000259" key="1">
    <source>
        <dbReference type="PROSITE" id="PS50097"/>
    </source>
</evidence>
<dbReference type="AlphaFoldDB" id="A0A1B9IGG0"/>
<dbReference type="InterPro" id="IPR011333">
    <property type="entry name" value="SKP1/BTB/POZ_sf"/>
</dbReference>